<dbReference type="Proteomes" id="UP001266995">
    <property type="component" value="Unassembled WGS sequence"/>
</dbReference>
<sequence>MSNQEYVNKLIGGIGRVKLATKVSNAFPLVGETVTLEAVTKWAQKMYFTKRSTSDTSISAGETIDNTSQNTSVTVPVSTEGDLRQEVRAVNYRNAEELFSTVLVRYLYAMQNQILPYHDVGVSSEISRTDQNFTINIMSDNGYDLSREHTLEVFILKENGDSGVPEDVIAHRTQTDFTLTGGLLTSTEINIPSRGIYDVETRYYDTGTQKTISKRINKLITITPRLAAKPSEGQEPKMSIVSDGYPDAKIDVYETGVNDCYMVFTIPDTNYYKDINLDSLPSGYDAYTLVLKKAVENGTSRLRLANTEIKGNPQQNPSPQFSENNPLVVTIDQNTPLALYGTSWNTICFVSMWHVVLDGRGYYNLSKGIKLDRNPDHKITWPVIHLQVPDGSKYFEAFELEILACSFAGISIKTDPTASNPWYWNENFELNNLWLHHMYVHDTDSEGWYIGYYTPEKSTVVYTGETVTFKNLKGEDVTYIKGYSYTKKAHYLTNFRFYRNNTEHTGYDGVQISNSVGEVCYNRLYDCAYKNESAQTSGLSIQSFSGKCYNNFLLDSHGANLQVGPIGNIEIFNNVAQSKYGMGVQFLFSYDTPEQNPTNAPAGSGVINNDLQIVFHNNVISTPGMTANGRNTVQIRGVHMYDNIIANNGQLFGNMTPETLAVWESQAVNNEVFLYSDLYQKAIDLKIADYVSGDYRIAFDSSLISAGLGTTFSFDYRGYLNWYNTVCPIGPYMGKYKSDAVDDESVELLSISMNSGNSSTQERDVSVLLNYTGAATRYRIGESTDLSSATWQNIPEGNTVEFTLSDGFGQKTVYAQISKGQAISDTKSATIEYVSTPLTLETLILNGGKITSTSLIIPVTFTYAGSFAPTKYRLGEVADLTGVEWVDYSDSVNYTFTSIGSKTVYGQLQDAEENLTEIKHSSITIVEPSEKIVISIGWTFNVLGGVGELYDETNQLVKVALQTQSIVRNLYTTTGQQLGTITKVDSEGTSYMMESQKGASTGNNSGIYPDEVLEHNICTGGNSEKYREFKMEGLSAGTYKIRLFCSTIQANSGAERSKWKVSVDSVETDFLLPTDFNPKNNLTQWLEQTVEVGEDGFSILWGVASSGSYIYVPLNIIDIEKI</sequence>
<comment type="caution">
    <text evidence="2">The sequence shown here is derived from an EMBL/GenBank/DDBJ whole genome shotgun (WGS) entry which is preliminary data.</text>
</comment>
<evidence type="ECO:0000256" key="1">
    <source>
        <dbReference type="SAM" id="MobiDB-lite"/>
    </source>
</evidence>
<dbReference type="InterPro" id="IPR011050">
    <property type="entry name" value="Pectin_lyase_fold/virulence"/>
</dbReference>
<dbReference type="RefSeq" id="WP_313753242.1">
    <property type="nucleotide sequence ID" value="NZ_JAVSNH010000001.1"/>
</dbReference>
<dbReference type="SUPFAM" id="SSF51126">
    <property type="entry name" value="Pectin lyase-like"/>
    <property type="match status" value="1"/>
</dbReference>
<evidence type="ECO:0000313" key="3">
    <source>
        <dbReference type="Proteomes" id="UP001266995"/>
    </source>
</evidence>
<evidence type="ECO:0008006" key="4">
    <source>
        <dbReference type="Google" id="ProtNLM"/>
    </source>
</evidence>
<evidence type="ECO:0000313" key="2">
    <source>
        <dbReference type="EMBL" id="MDT4511862.1"/>
    </source>
</evidence>
<proteinExistence type="predicted"/>
<name>A0AAW8VIT4_9BACE</name>
<protein>
    <recommendedName>
        <fullName evidence="4">Right-handed parallel beta-helix repeat-containing protein</fullName>
    </recommendedName>
</protein>
<accession>A0AAW8VIT4</accession>
<dbReference type="EMBL" id="JAVSNH010000001">
    <property type="protein sequence ID" value="MDT4511862.1"/>
    <property type="molecule type" value="Genomic_DNA"/>
</dbReference>
<feature type="region of interest" description="Disordered" evidence="1">
    <location>
        <begin position="57"/>
        <end position="76"/>
    </location>
</feature>
<reference evidence="2" key="1">
    <citation type="submission" date="2023-08" db="EMBL/GenBank/DDBJ databases">
        <title>Reintroducing virulent viruses to syntetic microbiomes.</title>
        <authorList>
            <person name="Wilde J."/>
            <person name="Boyes R."/>
            <person name="Robinson A.V."/>
            <person name="Daisley B.A."/>
            <person name="Allen-Vercoe E."/>
        </authorList>
    </citation>
    <scope>NUCLEOTIDE SEQUENCE</scope>
    <source>
        <strain evidence="2">225I_12FAA</strain>
    </source>
</reference>
<organism evidence="2 3">
    <name type="scientific">Bacteroides cellulosilyticus</name>
    <dbReference type="NCBI Taxonomy" id="246787"/>
    <lineage>
        <taxon>Bacteria</taxon>
        <taxon>Pseudomonadati</taxon>
        <taxon>Bacteroidota</taxon>
        <taxon>Bacteroidia</taxon>
        <taxon>Bacteroidales</taxon>
        <taxon>Bacteroidaceae</taxon>
        <taxon>Bacteroides</taxon>
    </lineage>
</organism>
<gene>
    <name evidence="2" type="ORF">RO785_12870</name>
</gene>
<dbReference type="AlphaFoldDB" id="A0AAW8VIT4"/>